<dbReference type="InterPro" id="IPR001810">
    <property type="entry name" value="F-box_dom"/>
</dbReference>
<sequence>MAGEIPSKRAAAAADGDDRLSALPDELLHSIMFFLMARQVVQTSVLSRRWRHLWRSTPCLDIDHGEFNRRPDVWRRLLDFTYNLFSKHSAPVLERFRLHLGASYNLNAVDDWVRRGIECRPAAPEITMSTDCQLTRPLLPAAACRLTRMRLCRVRLEGSFTRHLRSGFPVLEDLALARCDCLFQEMVSPTLKCLSIDCCGCSSSSSSAPRTVKAPALASFRLIAATNARRDAFLVVGNGAAAGGSSLVHASITVSCGDSYFVDKSNKTMFTVLGSLCNVTTLELWRFSYLTLMDVTEKFPKLHNLTTLLMGKCEMSLQFGILRVFLKNIPSLEKITLKHCKRRAGDLYQ</sequence>
<feature type="domain" description="F-box" evidence="1">
    <location>
        <begin position="17"/>
        <end position="77"/>
    </location>
</feature>
<dbReference type="Gene3D" id="3.80.10.10">
    <property type="entry name" value="Ribonuclease Inhibitor"/>
    <property type="match status" value="1"/>
</dbReference>
<name>A0A8T0QET2_PANVG</name>
<proteinExistence type="predicted"/>
<dbReference type="InterPro" id="IPR032675">
    <property type="entry name" value="LRR_dom_sf"/>
</dbReference>
<dbReference type="Pfam" id="PF00646">
    <property type="entry name" value="F-box"/>
    <property type="match status" value="1"/>
</dbReference>
<dbReference type="PANTHER" id="PTHR34223:SF99">
    <property type="entry name" value="OS04G0440200 PROTEIN"/>
    <property type="match status" value="1"/>
</dbReference>
<dbReference type="EMBL" id="CM029049">
    <property type="protein sequence ID" value="KAG2572293.1"/>
    <property type="molecule type" value="Genomic_DNA"/>
</dbReference>
<protein>
    <recommendedName>
        <fullName evidence="1">F-box domain-containing protein</fullName>
    </recommendedName>
</protein>
<dbReference type="Gene3D" id="1.20.1280.50">
    <property type="match status" value="1"/>
</dbReference>
<dbReference type="InterPro" id="IPR036047">
    <property type="entry name" value="F-box-like_dom_sf"/>
</dbReference>
<reference evidence="2" key="1">
    <citation type="submission" date="2020-05" db="EMBL/GenBank/DDBJ databases">
        <title>WGS assembly of Panicum virgatum.</title>
        <authorList>
            <person name="Lovell J.T."/>
            <person name="Jenkins J."/>
            <person name="Shu S."/>
            <person name="Juenger T.E."/>
            <person name="Schmutz J."/>
        </authorList>
    </citation>
    <scope>NUCLEOTIDE SEQUENCE</scope>
    <source>
        <strain evidence="2">AP13</strain>
    </source>
</reference>
<gene>
    <name evidence="2" type="ORF">PVAP13_7KG166800</name>
</gene>
<comment type="caution">
    <text evidence="2">The sequence shown here is derived from an EMBL/GenBank/DDBJ whole genome shotgun (WGS) entry which is preliminary data.</text>
</comment>
<dbReference type="PROSITE" id="PS50181">
    <property type="entry name" value="FBOX"/>
    <property type="match status" value="1"/>
</dbReference>
<accession>A0A8T0QET2</accession>
<dbReference type="Proteomes" id="UP000823388">
    <property type="component" value="Chromosome 7K"/>
</dbReference>
<dbReference type="SMART" id="SM00256">
    <property type="entry name" value="FBOX"/>
    <property type="match status" value="1"/>
</dbReference>
<dbReference type="PANTHER" id="PTHR34223">
    <property type="entry name" value="OS11G0201299 PROTEIN"/>
    <property type="match status" value="1"/>
</dbReference>
<dbReference type="CDD" id="cd22160">
    <property type="entry name" value="F-box_AtFBL13-like"/>
    <property type="match status" value="1"/>
</dbReference>
<evidence type="ECO:0000259" key="1">
    <source>
        <dbReference type="PROSITE" id="PS50181"/>
    </source>
</evidence>
<dbReference type="AlphaFoldDB" id="A0A8T0QET2"/>
<evidence type="ECO:0000313" key="2">
    <source>
        <dbReference type="EMBL" id="KAG2572293.1"/>
    </source>
</evidence>
<dbReference type="SUPFAM" id="SSF52047">
    <property type="entry name" value="RNI-like"/>
    <property type="match status" value="1"/>
</dbReference>
<dbReference type="InterPro" id="IPR053197">
    <property type="entry name" value="F-box_SCFL_complex_component"/>
</dbReference>
<evidence type="ECO:0000313" key="3">
    <source>
        <dbReference type="Proteomes" id="UP000823388"/>
    </source>
</evidence>
<dbReference type="InterPro" id="IPR053781">
    <property type="entry name" value="F-box_AtFBL13-like"/>
</dbReference>
<organism evidence="2 3">
    <name type="scientific">Panicum virgatum</name>
    <name type="common">Blackwell switchgrass</name>
    <dbReference type="NCBI Taxonomy" id="38727"/>
    <lineage>
        <taxon>Eukaryota</taxon>
        <taxon>Viridiplantae</taxon>
        <taxon>Streptophyta</taxon>
        <taxon>Embryophyta</taxon>
        <taxon>Tracheophyta</taxon>
        <taxon>Spermatophyta</taxon>
        <taxon>Magnoliopsida</taxon>
        <taxon>Liliopsida</taxon>
        <taxon>Poales</taxon>
        <taxon>Poaceae</taxon>
        <taxon>PACMAD clade</taxon>
        <taxon>Panicoideae</taxon>
        <taxon>Panicodae</taxon>
        <taxon>Paniceae</taxon>
        <taxon>Panicinae</taxon>
        <taxon>Panicum</taxon>
        <taxon>Panicum sect. Hiantes</taxon>
    </lineage>
</organism>
<dbReference type="SUPFAM" id="SSF81383">
    <property type="entry name" value="F-box domain"/>
    <property type="match status" value="1"/>
</dbReference>
<keyword evidence="3" id="KW-1185">Reference proteome</keyword>